<proteinExistence type="predicted"/>
<comment type="caution">
    <text evidence="9">The sequence shown here is derived from an EMBL/GenBank/DDBJ whole genome shotgun (WGS) entry which is preliminary data.</text>
</comment>
<dbReference type="Gene3D" id="3.40.50.620">
    <property type="entry name" value="HUPs"/>
    <property type="match status" value="1"/>
</dbReference>
<dbReference type="Pfam" id="PF01467">
    <property type="entry name" value="CTP_transf_like"/>
    <property type="match status" value="1"/>
</dbReference>
<gene>
    <name evidence="9" type="primary">rfaE2</name>
    <name evidence="9" type="ORF">ENG14_03460</name>
</gene>
<dbReference type="GO" id="GO:0016773">
    <property type="term" value="F:phosphotransferase activity, alcohol group as acceptor"/>
    <property type="evidence" value="ECO:0007669"/>
    <property type="project" value="InterPro"/>
</dbReference>
<accession>A0A7C1AYB8</accession>
<name>A0A7C1AYB8_9BACT</name>
<dbReference type="SUPFAM" id="SSF52374">
    <property type="entry name" value="Nucleotidylyl transferase"/>
    <property type="match status" value="1"/>
</dbReference>
<dbReference type="InterPro" id="IPR014729">
    <property type="entry name" value="Rossmann-like_a/b/a_fold"/>
</dbReference>
<dbReference type="PANTHER" id="PTHR43793:SF2">
    <property type="entry name" value="BIFUNCTIONAL PROTEIN HLDE"/>
    <property type="match status" value="1"/>
</dbReference>
<sequence length="162" mass="18194">MKRAREKILSHKELCDVCINFKKQGLKIVFTNGCFDLLHVGHLRYLEEAKELGDALVVGVNSDRSVREIKGENRPIIPQLARAELIAGLWCVDYVTIFDDITPLSLIKAVKPDILVKGADWNLSEIVGRDFVESYGGRVHRIELTPGFSTTLIIQSVLKQHA</sequence>
<dbReference type="EC" id="2.7.7.70" evidence="1"/>
<comment type="catalytic activity">
    <reaction evidence="7">
        <text>D-glycero-beta-D-manno-heptose 1-phosphate + ATP + H(+) = ADP-D-glycero-beta-D-manno-heptose + diphosphate</text>
        <dbReference type="Rhea" id="RHEA:27465"/>
        <dbReference type="ChEBI" id="CHEBI:15378"/>
        <dbReference type="ChEBI" id="CHEBI:30616"/>
        <dbReference type="ChEBI" id="CHEBI:33019"/>
        <dbReference type="ChEBI" id="CHEBI:59967"/>
        <dbReference type="ChEBI" id="CHEBI:61593"/>
        <dbReference type="EC" id="2.7.7.70"/>
    </reaction>
</comment>
<evidence type="ECO:0000256" key="6">
    <source>
        <dbReference type="ARBA" id="ARBA00023277"/>
    </source>
</evidence>
<dbReference type="GO" id="GO:0005524">
    <property type="term" value="F:ATP binding"/>
    <property type="evidence" value="ECO:0007669"/>
    <property type="project" value="UniProtKB-KW"/>
</dbReference>
<feature type="domain" description="Cytidyltransferase-like" evidence="8">
    <location>
        <begin position="30"/>
        <end position="154"/>
    </location>
</feature>
<dbReference type="PANTHER" id="PTHR43793">
    <property type="entry name" value="FAD SYNTHASE"/>
    <property type="match status" value="1"/>
</dbReference>
<evidence type="ECO:0000256" key="1">
    <source>
        <dbReference type="ARBA" id="ARBA00012519"/>
    </source>
</evidence>
<dbReference type="GO" id="GO:0016779">
    <property type="term" value="F:nucleotidyltransferase activity"/>
    <property type="evidence" value="ECO:0007669"/>
    <property type="project" value="UniProtKB-KW"/>
</dbReference>
<dbReference type="InterPro" id="IPR050385">
    <property type="entry name" value="Archaeal_FAD_synthase"/>
</dbReference>
<dbReference type="InterPro" id="IPR011914">
    <property type="entry name" value="RfaE_dom_II"/>
</dbReference>
<evidence type="ECO:0000313" key="9">
    <source>
        <dbReference type="EMBL" id="HDL89942.1"/>
    </source>
</evidence>
<reference evidence="9" key="1">
    <citation type="journal article" date="2020" name="mSystems">
        <title>Genome- and Community-Level Interaction Insights into Carbon Utilization and Element Cycling Functions of Hydrothermarchaeota in Hydrothermal Sediment.</title>
        <authorList>
            <person name="Zhou Z."/>
            <person name="Liu Y."/>
            <person name="Xu W."/>
            <person name="Pan J."/>
            <person name="Luo Z.H."/>
            <person name="Li M."/>
        </authorList>
    </citation>
    <scope>NUCLEOTIDE SEQUENCE [LARGE SCALE GENOMIC DNA]</scope>
    <source>
        <strain evidence="9">HyVt-19</strain>
    </source>
</reference>
<keyword evidence="6" id="KW-0119">Carbohydrate metabolism</keyword>
<organism evidence="9">
    <name type="scientific">Thermodesulforhabdus norvegica</name>
    <dbReference type="NCBI Taxonomy" id="39841"/>
    <lineage>
        <taxon>Bacteria</taxon>
        <taxon>Pseudomonadati</taxon>
        <taxon>Thermodesulfobacteriota</taxon>
        <taxon>Syntrophobacteria</taxon>
        <taxon>Syntrophobacterales</taxon>
        <taxon>Thermodesulforhabdaceae</taxon>
        <taxon>Thermodesulforhabdus</taxon>
    </lineage>
</organism>
<evidence type="ECO:0000256" key="5">
    <source>
        <dbReference type="ARBA" id="ARBA00022840"/>
    </source>
</evidence>
<dbReference type="Proteomes" id="UP000886355">
    <property type="component" value="Unassembled WGS sequence"/>
</dbReference>
<evidence type="ECO:0000256" key="2">
    <source>
        <dbReference type="ARBA" id="ARBA00022679"/>
    </source>
</evidence>
<dbReference type="NCBIfam" id="TIGR02199">
    <property type="entry name" value="rfaE_dom_II"/>
    <property type="match status" value="1"/>
</dbReference>
<protein>
    <recommendedName>
        <fullName evidence="1">D-glycero-beta-D-manno-heptose 1-phosphate adenylyltransferase</fullName>
        <ecNumber evidence="1">2.7.7.70</ecNumber>
    </recommendedName>
</protein>
<evidence type="ECO:0000256" key="3">
    <source>
        <dbReference type="ARBA" id="ARBA00022695"/>
    </source>
</evidence>
<dbReference type="EMBL" id="DQZW01000161">
    <property type="protein sequence ID" value="HDL89942.1"/>
    <property type="molecule type" value="Genomic_DNA"/>
</dbReference>
<keyword evidence="3 9" id="KW-0548">Nucleotidyltransferase</keyword>
<keyword evidence="2" id="KW-0808">Transferase</keyword>
<evidence type="ECO:0000256" key="4">
    <source>
        <dbReference type="ARBA" id="ARBA00022741"/>
    </source>
</evidence>
<dbReference type="GO" id="GO:0005975">
    <property type="term" value="P:carbohydrate metabolic process"/>
    <property type="evidence" value="ECO:0007669"/>
    <property type="project" value="InterPro"/>
</dbReference>
<dbReference type="AlphaFoldDB" id="A0A7C1AYB8"/>
<keyword evidence="5" id="KW-0067">ATP-binding</keyword>
<evidence type="ECO:0000256" key="7">
    <source>
        <dbReference type="ARBA" id="ARBA00047428"/>
    </source>
</evidence>
<dbReference type="InterPro" id="IPR004821">
    <property type="entry name" value="Cyt_trans-like"/>
</dbReference>
<keyword evidence="4" id="KW-0547">Nucleotide-binding</keyword>
<dbReference type="NCBIfam" id="TIGR00125">
    <property type="entry name" value="cyt_tran_rel"/>
    <property type="match status" value="1"/>
</dbReference>
<evidence type="ECO:0000259" key="8">
    <source>
        <dbReference type="Pfam" id="PF01467"/>
    </source>
</evidence>